<keyword evidence="1" id="KW-0732">Signal</keyword>
<evidence type="ECO:0000313" key="5">
    <source>
        <dbReference type="EMBL" id="CAG9538644.1"/>
    </source>
</evidence>
<dbReference type="AlphaFoldDB" id="A0A8J2MSY7"/>
<dbReference type="Pfam" id="PF13499">
    <property type="entry name" value="EF-hand_7"/>
    <property type="match status" value="1"/>
</dbReference>
<evidence type="ECO:0000313" key="6">
    <source>
        <dbReference type="Proteomes" id="UP000746747"/>
    </source>
</evidence>
<dbReference type="InterPro" id="IPR011992">
    <property type="entry name" value="EF-hand-dom_pair"/>
</dbReference>
<dbReference type="PROSITE" id="PS00018">
    <property type="entry name" value="EF_HAND_1"/>
    <property type="match status" value="2"/>
</dbReference>
<keyword evidence="6" id="KW-1185">Reference proteome</keyword>
<evidence type="ECO:0000256" key="3">
    <source>
        <dbReference type="ARBA" id="ARBA00022837"/>
    </source>
</evidence>
<keyword evidence="3" id="KW-0106">Calcium</keyword>
<accession>A0A8J2MSY7</accession>
<dbReference type="EMBL" id="CAKAEH010001686">
    <property type="protein sequence ID" value="CAG9538644.1"/>
    <property type="molecule type" value="Genomic_DNA"/>
</dbReference>
<dbReference type="Proteomes" id="UP000746747">
    <property type="component" value="Unassembled WGS sequence"/>
</dbReference>
<proteinExistence type="predicted"/>
<sequence>MLLLPATLHLHQILFTATFQFIIFITQILPSIQNVNNISELNSSSSPTPPPPPVAVKFGEKDEVHDTAHIRQHLKQKVDIDKISLNKNLEIFHYFRMHDLNEDGRIDGLELIKAITHLHDEINENTKRTISDADLEDMVSETLKKLDIDDDGYITYAEYRQVDRN</sequence>
<feature type="domain" description="EF-hand" evidence="4">
    <location>
        <begin position="86"/>
        <end position="121"/>
    </location>
</feature>
<dbReference type="GO" id="GO:0005509">
    <property type="term" value="F:calcium ion binding"/>
    <property type="evidence" value="ECO:0007669"/>
    <property type="project" value="InterPro"/>
</dbReference>
<dbReference type="Gene3D" id="1.10.238.10">
    <property type="entry name" value="EF-hand"/>
    <property type="match status" value="1"/>
</dbReference>
<dbReference type="SUPFAM" id="SSF47473">
    <property type="entry name" value="EF-hand"/>
    <property type="match status" value="1"/>
</dbReference>
<keyword evidence="2" id="KW-0677">Repeat</keyword>
<name>A0A8J2MSY7_9BILA</name>
<dbReference type="InterPro" id="IPR052110">
    <property type="entry name" value="MCFD2-like"/>
</dbReference>
<comment type="caution">
    <text evidence="5">The sequence shown here is derived from an EMBL/GenBank/DDBJ whole genome shotgun (WGS) entry which is preliminary data.</text>
</comment>
<evidence type="ECO:0000256" key="2">
    <source>
        <dbReference type="ARBA" id="ARBA00022737"/>
    </source>
</evidence>
<evidence type="ECO:0000256" key="1">
    <source>
        <dbReference type="ARBA" id="ARBA00022729"/>
    </source>
</evidence>
<reference evidence="5" key="1">
    <citation type="submission" date="2021-09" db="EMBL/GenBank/DDBJ databases">
        <authorList>
            <consortium name="Pathogen Informatics"/>
        </authorList>
    </citation>
    <scope>NUCLEOTIDE SEQUENCE</scope>
</reference>
<dbReference type="OrthoDB" id="289247at2759"/>
<dbReference type="InterPro" id="IPR002048">
    <property type="entry name" value="EF_hand_dom"/>
</dbReference>
<dbReference type="InterPro" id="IPR018247">
    <property type="entry name" value="EF_Hand_1_Ca_BS"/>
</dbReference>
<dbReference type="PANTHER" id="PTHR23104">
    <property type="entry name" value="MULTIPLE COAGULATION FACTOR DEFICIENCY PROTEIN 2 NEURAL STEM CELL DERIVED NEURONAL SURVIVAL PROTEIN"/>
    <property type="match status" value="1"/>
</dbReference>
<organism evidence="5 6">
    <name type="scientific">Cercopithifilaria johnstoni</name>
    <dbReference type="NCBI Taxonomy" id="2874296"/>
    <lineage>
        <taxon>Eukaryota</taxon>
        <taxon>Metazoa</taxon>
        <taxon>Ecdysozoa</taxon>
        <taxon>Nematoda</taxon>
        <taxon>Chromadorea</taxon>
        <taxon>Rhabditida</taxon>
        <taxon>Spirurina</taxon>
        <taxon>Spiruromorpha</taxon>
        <taxon>Filarioidea</taxon>
        <taxon>Onchocercidae</taxon>
        <taxon>Cercopithifilaria</taxon>
    </lineage>
</organism>
<dbReference type="PANTHER" id="PTHR23104:SF12">
    <property type="entry name" value="EF-HAND DOMAIN-CONTAINING PROTEIN"/>
    <property type="match status" value="1"/>
</dbReference>
<dbReference type="PROSITE" id="PS50222">
    <property type="entry name" value="EF_HAND_2"/>
    <property type="match status" value="2"/>
</dbReference>
<gene>
    <name evidence="5" type="ORF">CJOHNSTONI_LOCUS8335</name>
</gene>
<protein>
    <recommendedName>
        <fullName evidence="4">EF-hand domain-containing protein</fullName>
    </recommendedName>
</protein>
<feature type="domain" description="EF-hand" evidence="4">
    <location>
        <begin position="134"/>
        <end position="165"/>
    </location>
</feature>
<evidence type="ECO:0000259" key="4">
    <source>
        <dbReference type="PROSITE" id="PS50222"/>
    </source>
</evidence>